<organism evidence="6 8">
    <name type="scientific">Bursaphelenchus xylophilus</name>
    <name type="common">Pinewood nematode worm</name>
    <name type="synonym">Aphelenchoides xylophilus</name>
    <dbReference type="NCBI Taxonomy" id="6326"/>
    <lineage>
        <taxon>Eukaryota</taxon>
        <taxon>Metazoa</taxon>
        <taxon>Ecdysozoa</taxon>
        <taxon>Nematoda</taxon>
        <taxon>Chromadorea</taxon>
        <taxon>Rhabditida</taxon>
        <taxon>Tylenchina</taxon>
        <taxon>Tylenchomorpha</taxon>
        <taxon>Aphelenchoidea</taxon>
        <taxon>Aphelenchoididae</taxon>
        <taxon>Bursaphelenchus</taxon>
    </lineage>
</organism>
<dbReference type="Gene3D" id="4.10.400.10">
    <property type="entry name" value="Low-density Lipoprotein Receptor"/>
    <property type="match status" value="7"/>
</dbReference>
<evidence type="ECO:0000256" key="2">
    <source>
        <dbReference type="PROSITE-ProRule" id="PRU00124"/>
    </source>
</evidence>
<evidence type="ECO:0000313" key="8">
    <source>
        <dbReference type="WBParaSite" id="BXY_0096000.1"/>
    </source>
</evidence>
<sequence>MEVTGHANISRTKGTWTPNRHRVRFQDEQQEGGCWAWFVDKCDAFRSVLSNTFCACFEAIPSIGLMILALILLFILLGSIPLAVFLTYMAPEAQLSEPPTQSVPMIRPTNSVWPAEFDSLFDDAQIIRSSSLVPKNISSCTGFGFACTSHPDMVIGTHQRCDGYTDCPDGSDEYDCRECHTSFSCAVYGSSNRKVCLRGDALCDGHYQCANNEDEHMFCSRTCENTEYECASKDRCIPNEFKCDGDAHCPDEDDEKSCSACNNGAKLCAPTGVCLPKWKLCNGVVDCPDFSDELECDCRSCSGSDKALCNGEQKMCIKKSEVCDNIQHCPRGEDEQKCPGSCSASRTLDEFVDRVRRQTASKKVRKVRDIEGSEIEFSGSGSGSGEASGEGNESAETSEEYKQARFRDTDGTEFRQEDFEPAPTEVVAMEMITCADNKTYNWKYACSGHFPQCDGKCKTCNEELAFTCKTGDRCIHRGYVCDGTSQCEDGSDEKDCTCPPNSLTCQMPSMDGKKKCLADSQRCDGFRDCPDGGDEKNCEECAGSAILCKADKKCIPSIARCDGVEQCTDGQDEANCTCAECQLHPYSMYMCERGERCFRTGQVCAPYTRCPDPTKMDKLYCATRNRPYF</sequence>
<dbReference type="Pfam" id="PF00057">
    <property type="entry name" value="Ldl_recept_a"/>
    <property type="match status" value="5"/>
</dbReference>
<dbReference type="InterPro" id="IPR002172">
    <property type="entry name" value="LDrepeatLR_classA_rpt"/>
</dbReference>
<proteinExistence type="predicted"/>
<feature type="disulfide bond" evidence="2">
    <location>
        <begin position="561"/>
        <end position="576"/>
    </location>
</feature>
<dbReference type="CDD" id="cd00112">
    <property type="entry name" value="LDLa"/>
    <property type="match status" value="6"/>
</dbReference>
<dbReference type="EMBL" id="CAJFCV020000006">
    <property type="protein sequence ID" value="CAG9129041.1"/>
    <property type="molecule type" value="Genomic_DNA"/>
</dbReference>
<dbReference type="eggNOG" id="KOG1215">
    <property type="taxonomic scope" value="Eukaryota"/>
</dbReference>
<feature type="disulfide bond" evidence="2">
    <location>
        <begin position="523"/>
        <end position="538"/>
    </location>
</feature>
<reference evidence="5" key="2">
    <citation type="submission" date="2020-09" db="EMBL/GenBank/DDBJ databases">
        <authorList>
            <person name="Kikuchi T."/>
        </authorList>
    </citation>
    <scope>NUCLEOTIDE SEQUENCE</scope>
    <source>
        <strain evidence="5">Ka4C1</strain>
    </source>
</reference>
<comment type="caution">
    <text evidence="2">Lacks conserved residue(s) required for the propagation of feature annotation.</text>
</comment>
<keyword evidence="4" id="KW-1133">Transmembrane helix</keyword>
<dbReference type="Proteomes" id="UP000095284">
    <property type="component" value="Unplaced"/>
</dbReference>
<dbReference type="Proteomes" id="UP000659654">
    <property type="component" value="Unassembled WGS sequence"/>
</dbReference>
<evidence type="ECO:0000313" key="7">
    <source>
        <dbReference type="Proteomes" id="UP000659654"/>
    </source>
</evidence>
<feature type="disulfide bond" evidence="2">
    <location>
        <begin position="161"/>
        <end position="176"/>
    </location>
</feature>
<dbReference type="OrthoDB" id="10062665at2759"/>
<dbReference type="SMART" id="SM00192">
    <property type="entry name" value="LDLa"/>
    <property type="match status" value="8"/>
</dbReference>
<feature type="disulfide bond" evidence="2">
    <location>
        <begin position="243"/>
        <end position="258"/>
    </location>
</feature>
<dbReference type="WBParaSite" id="BXY_0096000.1">
    <property type="protein sequence ID" value="BXY_0096000.1"/>
    <property type="gene ID" value="BXY_0096000"/>
</dbReference>
<evidence type="ECO:0000313" key="6">
    <source>
        <dbReference type="Proteomes" id="UP000095284"/>
    </source>
</evidence>
<dbReference type="Proteomes" id="UP000582659">
    <property type="component" value="Unassembled WGS sequence"/>
</dbReference>
<dbReference type="PRINTS" id="PR00261">
    <property type="entry name" value="LDLRECEPTOR"/>
</dbReference>
<dbReference type="EMBL" id="CAJFDI010000006">
    <property type="protein sequence ID" value="CAD5233712.1"/>
    <property type="molecule type" value="Genomic_DNA"/>
</dbReference>
<feature type="compositionally biased region" description="Basic and acidic residues" evidence="3">
    <location>
        <begin position="399"/>
        <end position="413"/>
    </location>
</feature>
<dbReference type="InterPro" id="IPR051221">
    <property type="entry name" value="LDLR-related"/>
</dbReference>
<feature type="transmembrane region" description="Helical" evidence="4">
    <location>
        <begin position="67"/>
        <end position="90"/>
    </location>
</feature>
<evidence type="ECO:0000256" key="1">
    <source>
        <dbReference type="ARBA" id="ARBA00023157"/>
    </source>
</evidence>
<dbReference type="SUPFAM" id="SSF57424">
    <property type="entry name" value="LDL receptor-like module"/>
    <property type="match status" value="7"/>
</dbReference>
<dbReference type="AlphaFoldDB" id="A0A1I7RJS8"/>
<gene>
    <name evidence="5" type="ORF">BXYJ_LOCUS13803</name>
</gene>
<dbReference type="InterPro" id="IPR036055">
    <property type="entry name" value="LDL_receptor-like_sf"/>
</dbReference>
<dbReference type="PANTHER" id="PTHR22722">
    <property type="entry name" value="LOW-DENSITY LIPOPROTEIN RECEPTOR-RELATED PROTEIN 2-RELATED"/>
    <property type="match status" value="1"/>
</dbReference>
<keyword evidence="4" id="KW-0812">Transmembrane</keyword>
<accession>A0A1I7RJS8</accession>
<feature type="disulfide bond" evidence="2">
    <location>
        <begin position="281"/>
        <end position="296"/>
    </location>
</feature>
<reference evidence="8" key="1">
    <citation type="submission" date="2016-11" db="UniProtKB">
        <authorList>
            <consortium name="WormBaseParasite"/>
        </authorList>
    </citation>
    <scope>IDENTIFICATION</scope>
</reference>
<name>A0A1I7RJS8_BURXY</name>
<dbReference type="PROSITE" id="PS50068">
    <property type="entry name" value="LDLRA_2"/>
    <property type="match status" value="8"/>
</dbReference>
<keyword evidence="4" id="KW-0472">Membrane</keyword>
<feature type="disulfide bond" evidence="2">
    <location>
        <begin position="481"/>
        <end position="496"/>
    </location>
</feature>
<dbReference type="GO" id="GO:0043235">
    <property type="term" value="C:receptor complex"/>
    <property type="evidence" value="ECO:0007669"/>
    <property type="project" value="TreeGrafter"/>
</dbReference>
<keyword evidence="1 2" id="KW-1015">Disulfide bond</keyword>
<feature type="region of interest" description="Disordered" evidence="3">
    <location>
        <begin position="374"/>
        <end position="413"/>
    </location>
</feature>
<evidence type="ECO:0000256" key="3">
    <source>
        <dbReference type="SAM" id="MobiDB-lite"/>
    </source>
</evidence>
<evidence type="ECO:0000313" key="5">
    <source>
        <dbReference type="EMBL" id="CAD5233712.1"/>
    </source>
</evidence>
<dbReference type="GO" id="GO:0005886">
    <property type="term" value="C:plasma membrane"/>
    <property type="evidence" value="ECO:0007669"/>
    <property type="project" value="TreeGrafter"/>
</dbReference>
<feature type="disulfide bond" evidence="2">
    <location>
        <begin position="323"/>
        <end position="338"/>
    </location>
</feature>
<keyword evidence="7" id="KW-1185">Reference proteome</keyword>
<evidence type="ECO:0000256" key="4">
    <source>
        <dbReference type="SAM" id="Phobius"/>
    </source>
</evidence>
<protein>
    <submittedName>
        <fullName evidence="5">(pine wood nematode) hypothetical protein</fullName>
    </submittedName>
</protein>